<feature type="transmembrane region" description="Helical" evidence="10">
    <location>
        <begin position="688"/>
        <end position="709"/>
    </location>
</feature>
<evidence type="ECO:0000256" key="1">
    <source>
        <dbReference type="ARBA" id="ARBA00000900"/>
    </source>
</evidence>
<evidence type="ECO:0000256" key="9">
    <source>
        <dbReference type="ARBA" id="ARBA00023136"/>
    </source>
</evidence>
<evidence type="ECO:0000256" key="2">
    <source>
        <dbReference type="ARBA" id="ARBA00004127"/>
    </source>
</evidence>
<keyword evidence="7" id="KW-0833">Ubl conjugation pathway</keyword>
<comment type="catalytic activity">
    <reaction evidence="1">
        <text>S-ubiquitinyl-[E2 ubiquitin-conjugating enzyme]-L-cysteine + [acceptor protein]-L-lysine = [E2 ubiquitin-conjugating enzyme]-L-cysteine + N(6)-ubiquitinyl-[acceptor protein]-L-lysine.</text>
        <dbReference type="EC" id="2.3.2.27"/>
    </reaction>
</comment>
<dbReference type="EMBL" id="PDCK01000043">
    <property type="protein sequence ID" value="PRQ31292.1"/>
    <property type="molecule type" value="Genomic_DNA"/>
</dbReference>
<dbReference type="InterPro" id="IPR021319">
    <property type="entry name" value="DUF2921"/>
</dbReference>
<feature type="transmembrane region" description="Helical" evidence="10">
    <location>
        <begin position="874"/>
        <end position="893"/>
    </location>
</feature>
<evidence type="ECO:0000256" key="4">
    <source>
        <dbReference type="ARBA" id="ARBA00012483"/>
    </source>
</evidence>
<keyword evidence="6 10" id="KW-0812">Transmembrane</keyword>
<keyword evidence="14" id="KW-1185">Reference proteome</keyword>
<proteinExistence type="predicted"/>
<evidence type="ECO:0000256" key="10">
    <source>
        <dbReference type="SAM" id="Phobius"/>
    </source>
</evidence>
<comment type="caution">
    <text evidence="13">The sequence shown here is derived from an EMBL/GenBank/DDBJ whole genome shotgun (WGS) entry which is preliminary data.</text>
</comment>
<feature type="domain" description="DUF2921" evidence="12">
    <location>
        <begin position="36"/>
        <end position="220"/>
    </location>
</feature>
<keyword evidence="8 10" id="KW-1133">Transmembrane helix</keyword>
<evidence type="ECO:0000256" key="5">
    <source>
        <dbReference type="ARBA" id="ARBA00022679"/>
    </source>
</evidence>
<evidence type="ECO:0000259" key="12">
    <source>
        <dbReference type="Pfam" id="PF25333"/>
    </source>
</evidence>
<feature type="domain" description="DUF2921" evidence="12">
    <location>
        <begin position="442"/>
        <end position="638"/>
    </location>
</feature>
<protein>
    <recommendedName>
        <fullName evidence="4">RING-type E3 ubiquitin transferase</fullName>
        <ecNumber evidence="4">2.3.2.27</ecNumber>
    </recommendedName>
</protein>
<dbReference type="GO" id="GO:0061630">
    <property type="term" value="F:ubiquitin protein ligase activity"/>
    <property type="evidence" value="ECO:0007669"/>
    <property type="project" value="UniProtKB-EC"/>
</dbReference>
<evidence type="ECO:0000256" key="3">
    <source>
        <dbReference type="ARBA" id="ARBA00004906"/>
    </source>
</evidence>
<dbReference type="Gramene" id="PRQ31292">
    <property type="protein sequence ID" value="PRQ31292"/>
    <property type="gene ID" value="RchiOBHm_Chr5g0033881"/>
</dbReference>
<dbReference type="PANTHER" id="PTHR33389:SF18">
    <property type="entry name" value="OS01G0677900 PROTEIN"/>
    <property type="match status" value="1"/>
</dbReference>
<evidence type="ECO:0000256" key="7">
    <source>
        <dbReference type="ARBA" id="ARBA00022786"/>
    </source>
</evidence>
<dbReference type="Proteomes" id="UP000238479">
    <property type="component" value="Chromosome 5"/>
</dbReference>
<comment type="subcellular location">
    <subcellularLocation>
        <location evidence="2">Endomembrane system</location>
        <topology evidence="2">Multi-pass membrane protein</topology>
    </subcellularLocation>
</comment>
<reference evidence="13 14" key="1">
    <citation type="journal article" date="2018" name="Nat. Genet.">
        <title>The Rosa genome provides new insights in the design of modern roses.</title>
        <authorList>
            <person name="Bendahmane M."/>
        </authorList>
    </citation>
    <scope>NUCLEOTIDE SEQUENCE [LARGE SCALE GENOMIC DNA]</scope>
    <source>
        <strain evidence="14">cv. Old Blush</strain>
    </source>
</reference>
<name>A0A2P6QAT5_ROSCH</name>
<keyword evidence="9 10" id="KW-0472">Membrane</keyword>
<feature type="transmembrane region" description="Helical" evidence="10">
    <location>
        <begin position="660"/>
        <end position="676"/>
    </location>
</feature>
<comment type="pathway">
    <text evidence="3">Protein modification; protein ubiquitination.</text>
</comment>
<evidence type="ECO:0000259" key="11">
    <source>
        <dbReference type="Pfam" id="PF11145"/>
    </source>
</evidence>
<accession>A0A2P6QAT5</accession>
<sequence>MTIFRKPKLVIFFFCVFTTFSLNSISSFALPKKIAYADNCASVVPESTLKADSRDHRHEYLHTGYYYTGGDTGNGDLSDPYGYYYQLQNSVEFHVWSFEETAVQGLFKLRANLQFPKTRTYYYVGNSTSSSSSRSRSIHAHPRWSLNFRLHGFWSESSGKLCMVGYGSYSKKGTSLSYPAILKLYNLINSSSITSLITGTIESLIPSSDIVKDPRYFDPTSILMLPRMNYQYTLVSTNSIEDTSFGDTDDHDPSSSLKLENFCSQLSTVVLKNEFDLKYSSKCVSARNCTPLAGVDPLPRLVSFKDIDCRERNRRLRVLVEFADSSNMWFQRPFNPNTTLVAEGSWDAKKNQLEFVACHFLEAATDSFNNSHVGDCSTRLSLRFPATWTIGNTSTVVGHIWSNKSKTESGYFEKIRFETCQREAGRVVVPGTKYEYTKLDQVNKLCSRKKTAANGHKTNVYPSPISYEMRFRMSARRSKGYLDAWGSSEPVSVGDKIYEELPSSTQYSGSAAIDEDENYSLGIISSYNNSNPSNISYRISIQLLGRSAGKLGNTTHMTEMHISAEGIYDTEGSLCMVGCRNVGLNSDHQTTEDSVDCEILVNFQFPPDNQHSENKGYIKVRIESTRKESDPLHFERLDLSSVAGYMSEAERSIWRMDMEIILVLVSTTLACVFVALQQFHVKKHPDVLPSISILMLLILTVGYMIPLMLNFDAMFTDKTNRQYVPLGSGGWLAVHEVIVRVITMVAFLLQFRLLQQTWSARSANGKQKELWDVEKKVLPLYPIGYLVAWAVIPISMDLKSYAGLVLDGYLLPQILLNVVCKSKERALSVSFYIGTTLVRVLPHAYDLYRTHSSVHQQLDESYIYASPAGDFYSTSWDVIIPIGGLLFSLIIFLQQKFGGRCFLPQKLRELGSYEKVPSVIEAELPT</sequence>
<gene>
    <name evidence="13" type="ORF">RchiOBHm_Chr5g0033881</name>
</gene>
<feature type="domain" description="DUF2921" evidence="12">
    <location>
        <begin position="247"/>
        <end position="415"/>
    </location>
</feature>
<feature type="domain" description="SWEET-like" evidence="11">
    <location>
        <begin position="649"/>
        <end position="907"/>
    </location>
</feature>
<feature type="transmembrane region" description="Helical" evidence="10">
    <location>
        <begin position="729"/>
        <end position="751"/>
    </location>
</feature>
<evidence type="ECO:0000313" key="13">
    <source>
        <dbReference type="EMBL" id="PRQ31292.1"/>
    </source>
</evidence>
<dbReference type="PANTHER" id="PTHR33389">
    <property type="entry name" value="FAMILY PROTEIN, PUTATIVE (DUF2921)-RELATED"/>
    <property type="match status" value="1"/>
</dbReference>
<keyword evidence="5" id="KW-0808">Transferase</keyword>
<dbReference type="GO" id="GO:0012505">
    <property type="term" value="C:endomembrane system"/>
    <property type="evidence" value="ECO:0007669"/>
    <property type="project" value="UniProtKB-SubCell"/>
</dbReference>
<evidence type="ECO:0000256" key="8">
    <source>
        <dbReference type="ARBA" id="ARBA00022989"/>
    </source>
</evidence>
<evidence type="ECO:0000256" key="6">
    <source>
        <dbReference type="ARBA" id="ARBA00022692"/>
    </source>
</evidence>
<organism evidence="13 14">
    <name type="scientific">Rosa chinensis</name>
    <name type="common">China rose</name>
    <dbReference type="NCBI Taxonomy" id="74649"/>
    <lineage>
        <taxon>Eukaryota</taxon>
        <taxon>Viridiplantae</taxon>
        <taxon>Streptophyta</taxon>
        <taxon>Embryophyta</taxon>
        <taxon>Tracheophyta</taxon>
        <taxon>Spermatophyta</taxon>
        <taxon>Magnoliopsida</taxon>
        <taxon>eudicotyledons</taxon>
        <taxon>Gunneridae</taxon>
        <taxon>Pentapetalae</taxon>
        <taxon>rosids</taxon>
        <taxon>fabids</taxon>
        <taxon>Rosales</taxon>
        <taxon>Rosaceae</taxon>
        <taxon>Rosoideae</taxon>
        <taxon>Rosoideae incertae sedis</taxon>
        <taxon>Rosa</taxon>
    </lineage>
</organism>
<dbReference type="OMA" id="RSKYEYT"/>
<evidence type="ECO:0000313" key="14">
    <source>
        <dbReference type="Proteomes" id="UP000238479"/>
    </source>
</evidence>
<feature type="transmembrane region" description="Helical" evidence="10">
    <location>
        <begin position="777"/>
        <end position="795"/>
    </location>
</feature>
<dbReference type="EC" id="2.3.2.27" evidence="4"/>
<dbReference type="AlphaFoldDB" id="A0A2P6QAT5"/>
<dbReference type="InterPro" id="IPR057425">
    <property type="entry name" value="DUF2921_N"/>
</dbReference>
<dbReference type="STRING" id="74649.A0A2P6QAT5"/>
<dbReference type="Pfam" id="PF11145">
    <property type="entry name" value="DUF2921"/>
    <property type="match status" value="1"/>
</dbReference>
<dbReference type="Pfam" id="PF25333">
    <property type="entry name" value="DUF2921_N"/>
    <property type="match status" value="3"/>
</dbReference>
<dbReference type="OrthoDB" id="1153602at2759"/>